<sequence>MLSPIYYCDKIYSPYSNSDIEIISPENYNIHVAELKAKFEDITNLTENKKSLITKKRLNKISVQKLLKSRGFIKGNEITYGALVLPDYNKSDNCIERDNNRYYEKKEIIWTPIRHQPNIKVSNLMKNLEDLEKQGCLKTPSRFLKKAFENFRFETISSPVTSNNNLSSNMEIEKDLKKKKLFKKSKETLIPIFNKRISPQGFNFTKSSLEKLHKMNNKKIKESGDTIKTKGFCKKLTQIIEYKKLTKKSKIPIISKETHSSNYGSTIIKI</sequence>
<keyword evidence="2" id="KW-1185">Reference proteome</keyword>
<name>A0A090L7W5_STRRB</name>
<reference evidence="1 2" key="1">
    <citation type="submission" date="2014-09" db="EMBL/GenBank/DDBJ databases">
        <authorList>
            <person name="Martin A.A."/>
        </authorList>
    </citation>
    <scope>NUCLEOTIDE SEQUENCE</scope>
    <source>
        <strain evidence="2">ED321</strain>
        <strain evidence="1">ED321 Heterogonic</strain>
    </source>
</reference>
<evidence type="ECO:0000313" key="1">
    <source>
        <dbReference type="EMBL" id="CEF65896.1"/>
    </source>
</evidence>
<dbReference type="RefSeq" id="XP_024505096.1">
    <property type="nucleotide sequence ID" value="XM_024651416.1"/>
</dbReference>
<dbReference type="AlphaFoldDB" id="A0A090L7W5"/>
<protein>
    <submittedName>
        <fullName evidence="1 3">Uncharacterized protein</fullName>
    </submittedName>
</protein>
<proteinExistence type="predicted"/>
<accession>A0A090L7W5</accession>
<dbReference type="Proteomes" id="UP000035682">
    <property type="component" value="Unplaced"/>
</dbReference>
<dbReference type="WBParaSite" id="SRAE_2000057100.1">
    <property type="protein sequence ID" value="SRAE_2000057100.1"/>
    <property type="gene ID" value="WBGene00260766"/>
</dbReference>
<organism evidence="1">
    <name type="scientific">Strongyloides ratti</name>
    <name type="common">Parasitic roundworm</name>
    <dbReference type="NCBI Taxonomy" id="34506"/>
    <lineage>
        <taxon>Eukaryota</taxon>
        <taxon>Metazoa</taxon>
        <taxon>Ecdysozoa</taxon>
        <taxon>Nematoda</taxon>
        <taxon>Chromadorea</taxon>
        <taxon>Rhabditida</taxon>
        <taxon>Tylenchina</taxon>
        <taxon>Panagrolaimomorpha</taxon>
        <taxon>Strongyloidoidea</taxon>
        <taxon>Strongyloididae</taxon>
        <taxon>Strongyloides</taxon>
    </lineage>
</organism>
<evidence type="ECO:0000313" key="2">
    <source>
        <dbReference type="Proteomes" id="UP000035682"/>
    </source>
</evidence>
<gene>
    <name evidence="1 3 4" type="ORF">SRAE_2000057100</name>
</gene>
<dbReference type="GeneID" id="36378260"/>
<dbReference type="CTD" id="36378260"/>
<evidence type="ECO:0000313" key="4">
    <source>
        <dbReference type="WormBase" id="SRAE_2000057100"/>
    </source>
</evidence>
<dbReference type="EMBL" id="LN609529">
    <property type="protein sequence ID" value="CEF65896.1"/>
    <property type="molecule type" value="Genomic_DNA"/>
</dbReference>
<reference evidence="3" key="2">
    <citation type="submission" date="2020-12" db="UniProtKB">
        <authorList>
            <consortium name="WormBaseParasite"/>
        </authorList>
    </citation>
    <scope>IDENTIFICATION</scope>
</reference>
<dbReference type="WormBase" id="SRAE_2000057100">
    <property type="protein sequence ID" value="SRP08012"/>
    <property type="gene ID" value="WBGene00260766"/>
</dbReference>
<evidence type="ECO:0000313" key="3">
    <source>
        <dbReference type="WBParaSite" id="SRAE_2000057100.1"/>
    </source>
</evidence>